<name>A0ABD2CEI4_VESMC</name>
<dbReference type="EMBL" id="JAYRBN010000056">
    <property type="protein sequence ID" value="KAL2743482.1"/>
    <property type="molecule type" value="Genomic_DNA"/>
</dbReference>
<proteinExistence type="predicted"/>
<gene>
    <name evidence="2" type="ORF">V1477_008971</name>
</gene>
<dbReference type="AlphaFoldDB" id="A0ABD2CEI4"/>
<protein>
    <submittedName>
        <fullName evidence="2">Uncharacterized protein</fullName>
    </submittedName>
</protein>
<evidence type="ECO:0000313" key="3">
    <source>
        <dbReference type="Proteomes" id="UP001607303"/>
    </source>
</evidence>
<keyword evidence="3" id="KW-1185">Reference proteome</keyword>
<evidence type="ECO:0000313" key="2">
    <source>
        <dbReference type="EMBL" id="KAL2743482.1"/>
    </source>
</evidence>
<organism evidence="2 3">
    <name type="scientific">Vespula maculifrons</name>
    <name type="common">Eastern yellow jacket</name>
    <name type="synonym">Wasp</name>
    <dbReference type="NCBI Taxonomy" id="7453"/>
    <lineage>
        <taxon>Eukaryota</taxon>
        <taxon>Metazoa</taxon>
        <taxon>Ecdysozoa</taxon>
        <taxon>Arthropoda</taxon>
        <taxon>Hexapoda</taxon>
        <taxon>Insecta</taxon>
        <taxon>Pterygota</taxon>
        <taxon>Neoptera</taxon>
        <taxon>Endopterygota</taxon>
        <taxon>Hymenoptera</taxon>
        <taxon>Apocrita</taxon>
        <taxon>Aculeata</taxon>
        <taxon>Vespoidea</taxon>
        <taxon>Vespidae</taxon>
        <taxon>Vespinae</taxon>
        <taxon>Vespula</taxon>
    </lineage>
</organism>
<reference evidence="2 3" key="1">
    <citation type="journal article" date="2024" name="Ann. Entomol. Soc. Am.">
        <title>Genomic analyses of the southern and eastern yellowjacket wasps (Hymenoptera: Vespidae) reveal evolutionary signatures of social life.</title>
        <authorList>
            <person name="Catto M.A."/>
            <person name="Caine P.B."/>
            <person name="Orr S.E."/>
            <person name="Hunt B.G."/>
            <person name="Goodisman M.A.D."/>
        </authorList>
    </citation>
    <scope>NUCLEOTIDE SEQUENCE [LARGE SCALE GENOMIC DNA]</scope>
    <source>
        <strain evidence="2">232</strain>
        <tissue evidence="2">Head and thorax</tissue>
    </source>
</reference>
<comment type="caution">
    <text evidence="2">The sequence shown here is derived from an EMBL/GenBank/DDBJ whole genome shotgun (WGS) entry which is preliminary data.</text>
</comment>
<sequence>MLPQTITRSIFITKCKHKLLKKFEKKEKENGEEDVNEGLNRDGLSLREYKFSTSRVVGTVRCKFPRCRTSTIKKEERGEVEEKEEEKEEKEEKKEKKEKEKEEERGRRMEDGGEGREERIYADFTFLRPLPHDNGGKTSLEVLLQVVSSRPRDCGREPRFHPPRFMAPSSPHFHAAVTLGLLALPFP</sequence>
<dbReference type="Proteomes" id="UP001607303">
    <property type="component" value="Unassembled WGS sequence"/>
</dbReference>
<feature type="compositionally biased region" description="Basic and acidic residues" evidence="1">
    <location>
        <begin position="90"/>
        <end position="116"/>
    </location>
</feature>
<feature type="compositionally biased region" description="Acidic residues" evidence="1">
    <location>
        <begin position="78"/>
        <end position="89"/>
    </location>
</feature>
<feature type="region of interest" description="Disordered" evidence="1">
    <location>
        <begin position="73"/>
        <end position="116"/>
    </location>
</feature>
<accession>A0ABD2CEI4</accession>
<evidence type="ECO:0000256" key="1">
    <source>
        <dbReference type="SAM" id="MobiDB-lite"/>
    </source>
</evidence>